<dbReference type="AlphaFoldDB" id="A0A6C2D6D4"/>
<evidence type="ECO:0008006" key="4">
    <source>
        <dbReference type="Google" id="ProtNLM"/>
    </source>
</evidence>
<proteinExistence type="predicted"/>
<keyword evidence="1" id="KW-0732">Signal</keyword>
<organism evidence="2 3">
    <name type="scientific">Zoogloea oleivorans</name>
    <dbReference type="NCBI Taxonomy" id="1552750"/>
    <lineage>
        <taxon>Bacteria</taxon>
        <taxon>Pseudomonadati</taxon>
        <taxon>Pseudomonadota</taxon>
        <taxon>Betaproteobacteria</taxon>
        <taxon>Rhodocyclales</taxon>
        <taxon>Zoogloeaceae</taxon>
        <taxon>Zoogloea</taxon>
    </lineage>
</organism>
<reference evidence="2 3" key="1">
    <citation type="submission" date="2019-01" db="EMBL/GenBank/DDBJ databases">
        <title>Zoogloea oleivorans genome sequencing and assembly.</title>
        <authorList>
            <person name="Tancsics A."/>
            <person name="Farkas M."/>
            <person name="Kriszt B."/>
            <person name="Maroti G."/>
            <person name="Horvath B."/>
        </authorList>
    </citation>
    <scope>NUCLEOTIDE SEQUENCE [LARGE SCALE GENOMIC DNA]</scope>
    <source>
        <strain evidence="2 3">Buc</strain>
    </source>
</reference>
<dbReference type="RefSeq" id="WP_148577448.1">
    <property type="nucleotide sequence ID" value="NZ_SDKK01000002.1"/>
</dbReference>
<dbReference type="EMBL" id="SDKK01000002">
    <property type="protein sequence ID" value="TYC61454.1"/>
    <property type="molecule type" value="Genomic_DNA"/>
</dbReference>
<dbReference type="Proteomes" id="UP000389128">
    <property type="component" value="Unassembled WGS sequence"/>
</dbReference>
<gene>
    <name evidence="2" type="ORF">ETQ85_01940</name>
</gene>
<evidence type="ECO:0000313" key="2">
    <source>
        <dbReference type="EMBL" id="TYC61454.1"/>
    </source>
</evidence>
<name>A0A6C2D6D4_9RHOO</name>
<feature type="chain" id="PRO_5025517137" description="DUF4148 domain-containing protein" evidence="1">
    <location>
        <begin position="29"/>
        <end position="107"/>
    </location>
</feature>
<comment type="caution">
    <text evidence="2">The sequence shown here is derived from an EMBL/GenBank/DDBJ whole genome shotgun (WGS) entry which is preliminary data.</text>
</comment>
<protein>
    <recommendedName>
        <fullName evidence="4">DUF4148 domain-containing protein</fullName>
    </recommendedName>
</protein>
<evidence type="ECO:0000313" key="3">
    <source>
        <dbReference type="Proteomes" id="UP000389128"/>
    </source>
</evidence>
<evidence type="ECO:0000256" key="1">
    <source>
        <dbReference type="SAM" id="SignalP"/>
    </source>
</evidence>
<sequence length="107" mass="11535">MKKTFMMRIGLVFLTGSVLAVVPAAVQAADHDLYDSLKELTDSSRMQMYGSKDVYDSMEPTAAGAQGPVRSDMYKDGKGYTSSYGASPDAWDQLRMQLGPIGGEGTN</sequence>
<dbReference type="OrthoDB" id="9182414at2"/>
<keyword evidence="3" id="KW-1185">Reference proteome</keyword>
<feature type="signal peptide" evidence="1">
    <location>
        <begin position="1"/>
        <end position="28"/>
    </location>
</feature>
<accession>A0A6C2D6D4</accession>